<dbReference type="InterPro" id="IPR013651">
    <property type="entry name" value="ATP-grasp_RimK-type"/>
</dbReference>
<dbReference type="EMBL" id="JAAAWP010000003">
    <property type="protein sequence ID" value="NDW21008.1"/>
    <property type="molecule type" value="Genomic_DNA"/>
</dbReference>
<sequence length="322" mass="36227">MYVGLIGDEYDPQMVHMVSALESTNVTAFVANTAHFGSGWTISFDPDSNEGFLHFPPSQQRLPTRVMFADIRSVYWHQYIPTNTADPRQLNPSSKAESVTSSQTSVSQRMWIEQELSSTLLCWFTYGATKWVNSIDAVRSHQCKPMQLSVASQQGANIPYSFVGNAPEAAAQFCSNMPEVVYKPVRGGKVAQYVNKTEHLRPLLTTLLSQRPVTFQKYISGTNIRSYVLGKEVVSVLIDSVELDYRNDIDATPVITIIPQDVKRLAIRICAALGMHWCAIDWRKTDKNTYYFLEANPSPFFLKVERDTGLDITGRLISLLQN</sequence>
<dbReference type="SUPFAM" id="SSF56059">
    <property type="entry name" value="Glutathione synthetase ATP-binding domain-like"/>
    <property type="match status" value="1"/>
</dbReference>
<reference evidence="4 5" key="1">
    <citation type="submission" date="2020-01" db="EMBL/GenBank/DDBJ databases">
        <title>Genomes of bacteria type strains.</title>
        <authorList>
            <person name="Chen J."/>
            <person name="Zhu S."/>
            <person name="Yang J."/>
        </authorList>
    </citation>
    <scope>NUCLEOTIDE SEQUENCE [LARGE SCALE GENOMIC DNA]</scope>
    <source>
        <strain evidence="4 5">LMG 22958</strain>
    </source>
</reference>
<dbReference type="RefSeq" id="WP_163110790.1">
    <property type="nucleotide sequence ID" value="NZ_JAAAWP010000003.1"/>
</dbReference>
<dbReference type="Pfam" id="PF08443">
    <property type="entry name" value="RimK"/>
    <property type="match status" value="1"/>
</dbReference>
<dbReference type="GO" id="GO:0005737">
    <property type="term" value="C:cytoplasm"/>
    <property type="evidence" value="ECO:0007669"/>
    <property type="project" value="TreeGrafter"/>
</dbReference>
<keyword evidence="2" id="KW-0067">ATP-binding</keyword>
<evidence type="ECO:0000256" key="1">
    <source>
        <dbReference type="ARBA" id="ARBA00023211"/>
    </source>
</evidence>
<evidence type="ECO:0000256" key="2">
    <source>
        <dbReference type="PROSITE-ProRule" id="PRU00409"/>
    </source>
</evidence>
<dbReference type="PANTHER" id="PTHR21621:SF0">
    <property type="entry name" value="BETA-CITRYLGLUTAMATE SYNTHASE B-RELATED"/>
    <property type="match status" value="1"/>
</dbReference>
<dbReference type="GO" id="GO:0046872">
    <property type="term" value="F:metal ion binding"/>
    <property type="evidence" value="ECO:0007669"/>
    <property type="project" value="InterPro"/>
</dbReference>
<dbReference type="PROSITE" id="PS50975">
    <property type="entry name" value="ATP_GRASP"/>
    <property type="match status" value="1"/>
</dbReference>
<keyword evidence="5" id="KW-1185">Reference proteome</keyword>
<evidence type="ECO:0000259" key="3">
    <source>
        <dbReference type="PROSITE" id="PS50975"/>
    </source>
</evidence>
<name>A0A6L9MS42_9ALTE</name>
<evidence type="ECO:0000313" key="4">
    <source>
        <dbReference type="EMBL" id="NDW21008.1"/>
    </source>
</evidence>
<proteinExistence type="predicted"/>
<gene>
    <name evidence="4" type="ORF">GTW09_05715</name>
</gene>
<feature type="domain" description="ATP-grasp" evidence="3">
    <location>
        <begin position="148"/>
        <end position="321"/>
    </location>
</feature>
<comment type="caution">
    <text evidence="4">The sequence shown here is derived from an EMBL/GenBank/DDBJ whole genome shotgun (WGS) entry which is preliminary data.</text>
</comment>
<accession>A0A6L9MS42</accession>
<protein>
    <recommendedName>
        <fullName evidence="3">ATP-grasp domain-containing protein</fullName>
    </recommendedName>
</protein>
<keyword evidence="1" id="KW-0464">Manganese</keyword>
<keyword evidence="2" id="KW-0547">Nucleotide-binding</keyword>
<dbReference type="AlphaFoldDB" id="A0A6L9MS42"/>
<dbReference type="GO" id="GO:0018169">
    <property type="term" value="F:ribosomal S6-glutamic acid ligase activity"/>
    <property type="evidence" value="ECO:0007669"/>
    <property type="project" value="TreeGrafter"/>
</dbReference>
<dbReference type="InterPro" id="IPR011761">
    <property type="entry name" value="ATP-grasp"/>
</dbReference>
<dbReference type="PANTHER" id="PTHR21621">
    <property type="entry name" value="RIBOSOMAL PROTEIN S6 MODIFICATION PROTEIN"/>
    <property type="match status" value="1"/>
</dbReference>
<dbReference type="GO" id="GO:0005524">
    <property type="term" value="F:ATP binding"/>
    <property type="evidence" value="ECO:0007669"/>
    <property type="project" value="UniProtKB-UniRule"/>
</dbReference>
<evidence type="ECO:0000313" key="5">
    <source>
        <dbReference type="Proteomes" id="UP000478837"/>
    </source>
</evidence>
<organism evidence="4 5">
    <name type="scientific">Alteromonas hispanica</name>
    <dbReference type="NCBI Taxonomy" id="315421"/>
    <lineage>
        <taxon>Bacteria</taxon>
        <taxon>Pseudomonadati</taxon>
        <taxon>Pseudomonadota</taxon>
        <taxon>Gammaproteobacteria</taxon>
        <taxon>Alteromonadales</taxon>
        <taxon>Alteromonadaceae</taxon>
        <taxon>Alteromonas/Salinimonas group</taxon>
        <taxon>Alteromonas</taxon>
    </lineage>
</organism>
<dbReference type="GO" id="GO:0009432">
    <property type="term" value="P:SOS response"/>
    <property type="evidence" value="ECO:0007669"/>
    <property type="project" value="TreeGrafter"/>
</dbReference>
<dbReference type="Gene3D" id="3.30.470.20">
    <property type="entry name" value="ATP-grasp fold, B domain"/>
    <property type="match status" value="1"/>
</dbReference>
<dbReference type="Proteomes" id="UP000478837">
    <property type="component" value="Unassembled WGS sequence"/>
</dbReference>